<proteinExistence type="predicted"/>
<accession>A0AAD6NKP8</accession>
<dbReference type="AlphaFoldDB" id="A0AAD6NKP8"/>
<gene>
    <name evidence="2" type="ORF">Dda_1519</name>
</gene>
<feature type="region of interest" description="Disordered" evidence="1">
    <location>
        <begin position="1"/>
        <end position="55"/>
    </location>
</feature>
<keyword evidence="3" id="KW-1185">Reference proteome</keyword>
<evidence type="ECO:0000313" key="3">
    <source>
        <dbReference type="Proteomes" id="UP001221413"/>
    </source>
</evidence>
<sequence length="105" mass="12022">MAENKSIRDFLACRPNTPSLDDPTNNDPNSRPPPPLSANTENQHEESKKRRSVKQWGPVFQTIKELCTDCGGKIVMKRYRTEHGTGVQMYCMACEQVMRVRELEP</sequence>
<dbReference type="EMBL" id="JAQGDS010000002">
    <property type="protein sequence ID" value="KAJ6262961.1"/>
    <property type="molecule type" value="Genomic_DNA"/>
</dbReference>
<protein>
    <submittedName>
        <fullName evidence="2">Uncharacterized protein</fullName>
    </submittedName>
</protein>
<evidence type="ECO:0000313" key="2">
    <source>
        <dbReference type="EMBL" id="KAJ6262961.1"/>
    </source>
</evidence>
<reference evidence="2" key="1">
    <citation type="submission" date="2023-01" db="EMBL/GenBank/DDBJ databases">
        <title>The chitinases involved in constricting ring structure development in the nematode-trapping fungus Drechslerella dactyloides.</title>
        <authorList>
            <person name="Wang R."/>
            <person name="Zhang L."/>
            <person name="Tang P."/>
            <person name="Li S."/>
            <person name="Liang L."/>
        </authorList>
    </citation>
    <scope>NUCLEOTIDE SEQUENCE</scope>
    <source>
        <strain evidence="2">YMF1.00031</strain>
    </source>
</reference>
<name>A0AAD6NKP8_DREDA</name>
<feature type="compositionally biased region" description="Polar residues" evidence="1">
    <location>
        <begin position="16"/>
        <end position="29"/>
    </location>
</feature>
<comment type="caution">
    <text evidence="2">The sequence shown here is derived from an EMBL/GenBank/DDBJ whole genome shotgun (WGS) entry which is preliminary data.</text>
</comment>
<evidence type="ECO:0000256" key="1">
    <source>
        <dbReference type="SAM" id="MobiDB-lite"/>
    </source>
</evidence>
<organism evidence="2 3">
    <name type="scientific">Drechslerella dactyloides</name>
    <name type="common">Nematode-trapping fungus</name>
    <name type="synonym">Arthrobotrys dactyloides</name>
    <dbReference type="NCBI Taxonomy" id="74499"/>
    <lineage>
        <taxon>Eukaryota</taxon>
        <taxon>Fungi</taxon>
        <taxon>Dikarya</taxon>
        <taxon>Ascomycota</taxon>
        <taxon>Pezizomycotina</taxon>
        <taxon>Orbiliomycetes</taxon>
        <taxon>Orbiliales</taxon>
        <taxon>Orbiliaceae</taxon>
        <taxon>Drechslerella</taxon>
    </lineage>
</organism>
<dbReference type="Proteomes" id="UP001221413">
    <property type="component" value="Unassembled WGS sequence"/>
</dbReference>